<dbReference type="Pfam" id="PF04107">
    <property type="entry name" value="GCS2"/>
    <property type="match status" value="1"/>
</dbReference>
<dbReference type="STRING" id="1420851.AU255_05730"/>
<proteinExistence type="predicted"/>
<organism evidence="1 2">
    <name type="scientific">Methyloprofundus sedimenti</name>
    <dbReference type="NCBI Taxonomy" id="1420851"/>
    <lineage>
        <taxon>Bacteria</taxon>
        <taxon>Pseudomonadati</taxon>
        <taxon>Pseudomonadota</taxon>
        <taxon>Gammaproteobacteria</taxon>
        <taxon>Methylococcales</taxon>
        <taxon>Methylococcaceae</taxon>
        <taxon>Methyloprofundus</taxon>
    </lineage>
</organism>
<dbReference type="GO" id="GO:0016879">
    <property type="term" value="F:ligase activity, forming carbon-nitrogen bonds"/>
    <property type="evidence" value="ECO:0007669"/>
    <property type="project" value="TreeGrafter"/>
</dbReference>
<dbReference type="AlphaFoldDB" id="A0A1V8MAS2"/>
<keyword evidence="1" id="KW-0436">Ligase</keyword>
<dbReference type="PANTHER" id="PTHR36510:SF3">
    <property type="entry name" value="CONSERVED PROTEIN"/>
    <property type="match status" value="1"/>
</dbReference>
<dbReference type="Gene3D" id="3.30.590.20">
    <property type="match status" value="1"/>
</dbReference>
<evidence type="ECO:0000313" key="2">
    <source>
        <dbReference type="Proteomes" id="UP000191980"/>
    </source>
</evidence>
<sequence>MGQEINLTLFNDDHFDLFHQKLIEETQLLKELIEHKQCSELPPIAGFEIEAWLIDDNMQAAPNNVSFLQNLNDPLAFPELAKFNIELNGIPKSLTADVFSSLHKDLLATWDKSCHHAKELGNHILIIGTLPTLKPSAMTLSNMSDMNRYRVLNEQILKARGKPINLDIVGLEHLKFDHYDVMLEAATTSLQLHTQVPLNQAHHFYNASIIASAAIVASCANAPYLFGKNLWHESRIPLFEQAIETGGYGGAIHGPLKRVSFGSDYARASIMECFQENLEHFPILLPELFDDPIEKFEHLRLHNGTIWRWNRPLIGFDADNTPHIRIEHRTPSAGPTIIDSIANAAFYYGLTMNLSTEIMATDIPLPFTQAKDNFYQAARFGLDSNIVWFDDSKQNLQKLIQAELLPRARKGLQSLKTDAKDIDFYLGIIEQRIANKQTGSQWQRQFMQLPNASLQNMTQAYLEHQYSEIPVSQWEIS</sequence>
<dbReference type="InterPro" id="IPR006336">
    <property type="entry name" value="GCS2"/>
</dbReference>
<dbReference type="InterPro" id="IPR016602">
    <property type="entry name" value="UCP012666"/>
</dbReference>
<evidence type="ECO:0000313" key="1">
    <source>
        <dbReference type="EMBL" id="OQK18691.1"/>
    </source>
</evidence>
<comment type="caution">
    <text evidence="1">The sequence shown here is derived from an EMBL/GenBank/DDBJ whole genome shotgun (WGS) entry which is preliminary data.</text>
</comment>
<dbReference type="InterPro" id="IPR014746">
    <property type="entry name" value="Gln_synth/guanido_kin_cat_dom"/>
</dbReference>
<name>A0A1V8MAS2_9GAMM</name>
<dbReference type="SUPFAM" id="SSF55931">
    <property type="entry name" value="Glutamine synthetase/guanido kinase"/>
    <property type="match status" value="1"/>
</dbReference>
<reference evidence="1 2" key="1">
    <citation type="submission" date="2015-12" db="EMBL/GenBank/DDBJ databases">
        <authorList>
            <person name="Shamseldin A."/>
            <person name="Moawad H."/>
            <person name="Abd El-Rahim W.M."/>
            <person name="Sadowsky M.J."/>
        </authorList>
    </citation>
    <scope>NUCLEOTIDE SEQUENCE [LARGE SCALE GENOMIC DNA]</scope>
    <source>
        <strain evidence="1 2">WF1</strain>
    </source>
</reference>
<accession>A0A1V8MAS2</accession>
<dbReference type="OrthoDB" id="240589at2"/>
<dbReference type="InterPro" id="IPR050141">
    <property type="entry name" value="GCL_type2/YbdK_subfam"/>
</dbReference>
<dbReference type="Proteomes" id="UP000191980">
    <property type="component" value="Unassembled WGS sequence"/>
</dbReference>
<protein>
    <submittedName>
        <fullName evidence="1">Glutamate--cysteine ligase</fullName>
    </submittedName>
</protein>
<dbReference type="EMBL" id="LPUF01000001">
    <property type="protein sequence ID" value="OQK18691.1"/>
    <property type="molecule type" value="Genomic_DNA"/>
</dbReference>
<gene>
    <name evidence="1" type="ORF">AU255_05730</name>
</gene>
<dbReference type="PIRSF" id="PIRSF012666">
    <property type="entry name" value="UCP012666"/>
    <property type="match status" value="1"/>
</dbReference>
<dbReference type="PANTHER" id="PTHR36510">
    <property type="entry name" value="GLUTAMATE--CYSTEINE LIGASE 2-RELATED"/>
    <property type="match status" value="1"/>
</dbReference>
<keyword evidence="2" id="KW-1185">Reference proteome</keyword>